<comment type="caution">
    <text evidence="1">The sequence shown here is derived from an EMBL/GenBank/DDBJ whole genome shotgun (WGS) entry which is preliminary data.</text>
</comment>
<gene>
    <name evidence="1" type="ORF">PFISCL1PPCAC_25672</name>
</gene>
<keyword evidence="2" id="KW-1185">Reference proteome</keyword>
<dbReference type="EMBL" id="BTSY01000006">
    <property type="protein sequence ID" value="GMT34375.1"/>
    <property type="molecule type" value="Genomic_DNA"/>
</dbReference>
<organism evidence="1 2">
    <name type="scientific">Pristionchus fissidentatus</name>
    <dbReference type="NCBI Taxonomy" id="1538716"/>
    <lineage>
        <taxon>Eukaryota</taxon>
        <taxon>Metazoa</taxon>
        <taxon>Ecdysozoa</taxon>
        <taxon>Nematoda</taxon>
        <taxon>Chromadorea</taxon>
        <taxon>Rhabditida</taxon>
        <taxon>Rhabditina</taxon>
        <taxon>Diplogasteromorpha</taxon>
        <taxon>Diplogasteroidea</taxon>
        <taxon>Neodiplogasteridae</taxon>
        <taxon>Pristionchus</taxon>
    </lineage>
</organism>
<dbReference type="Proteomes" id="UP001432322">
    <property type="component" value="Unassembled WGS sequence"/>
</dbReference>
<reference evidence="1" key="1">
    <citation type="submission" date="2023-10" db="EMBL/GenBank/DDBJ databases">
        <title>Genome assembly of Pristionchus species.</title>
        <authorList>
            <person name="Yoshida K."/>
            <person name="Sommer R.J."/>
        </authorList>
    </citation>
    <scope>NUCLEOTIDE SEQUENCE</scope>
    <source>
        <strain evidence="1">RS5133</strain>
    </source>
</reference>
<evidence type="ECO:0000313" key="1">
    <source>
        <dbReference type="EMBL" id="GMT34375.1"/>
    </source>
</evidence>
<proteinExistence type="predicted"/>
<sequence length="71" mass="8064">TPSQLDDALARIVQRECEQEGRDDGQEGLTARVRRARVQVVEDHSHSPLLQALFEPIRVLLDYLLSLSHCL</sequence>
<dbReference type="AlphaFoldDB" id="A0AAV5WUT5"/>
<evidence type="ECO:0000313" key="2">
    <source>
        <dbReference type="Proteomes" id="UP001432322"/>
    </source>
</evidence>
<name>A0AAV5WUT5_9BILA</name>
<accession>A0AAV5WUT5</accession>
<feature type="non-terminal residue" evidence="1">
    <location>
        <position position="1"/>
    </location>
</feature>
<protein>
    <submittedName>
        <fullName evidence="1">Uncharacterized protein</fullName>
    </submittedName>
</protein>